<evidence type="ECO:0000256" key="1">
    <source>
        <dbReference type="SAM" id="MobiDB-lite"/>
    </source>
</evidence>
<accession>A0A6G1CKP5</accession>
<dbReference type="AlphaFoldDB" id="A0A6G1CKP5"/>
<comment type="caution">
    <text evidence="2">The sequence shown here is derived from an EMBL/GenBank/DDBJ whole genome shotgun (WGS) entry which is preliminary data.</text>
</comment>
<feature type="region of interest" description="Disordered" evidence="1">
    <location>
        <begin position="1"/>
        <end position="22"/>
    </location>
</feature>
<sequence>MGQDLHVNANGNEEQQEIRSDNVQDFLINDDDALQYELEALEDDLQDYGVYANTVSIIFNVEELPDSDEENDDANANEPNKSR</sequence>
<keyword evidence="3" id="KW-1185">Reference proteome</keyword>
<gene>
    <name evidence="2" type="ORF">E2562_034775</name>
</gene>
<dbReference type="Proteomes" id="UP000479710">
    <property type="component" value="Unassembled WGS sequence"/>
</dbReference>
<protein>
    <submittedName>
        <fullName evidence="2">Uncharacterized protein</fullName>
    </submittedName>
</protein>
<proteinExistence type="predicted"/>
<dbReference type="EMBL" id="SPHZ02000009">
    <property type="protein sequence ID" value="KAF0900719.1"/>
    <property type="molecule type" value="Genomic_DNA"/>
</dbReference>
<evidence type="ECO:0000313" key="2">
    <source>
        <dbReference type="EMBL" id="KAF0900719.1"/>
    </source>
</evidence>
<reference evidence="2 3" key="1">
    <citation type="submission" date="2019-11" db="EMBL/GenBank/DDBJ databases">
        <title>Whole genome sequence of Oryza granulata.</title>
        <authorList>
            <person name="Li W."/>
        </authorList>
    </citation>
    <scope>NUCLEOTIDE SEQUENCE [LARGE SCALE GENOMIC DNA]</scope>
    <source>
        <strain evidence="3">cv. Menghai</strain>
        <tissue evidence="2">Leaf</tissue>
    </source>
</reference>
<organism evidence="2 3">
    <name type="scientific">Oryza meyeriana var. granulata</name>
    <dbReference type="NCBI Taxonomy" id="110450"/>
    <lineage>
        <taxon>Eukaryota</taxon>
        <taxon>Viridiplantae</taxon>
        <taxon>Streptophyta</taxon>
        <taxon>Embryophyta</taxon>
        <taxon>Tracheophyta</taxon>
        <taxon>Spermatophyta</taxon>
        <taxon>Magnoliopsida</taxon>
        <taxon>Liliopsida</taxon>
        <taxon>Poales</taxon>
        <taxon>Poaceae</taxon>
        <taxon>BOP clade</taxon>
        <taxon>Oryzoideae</taxon>
        <taxon>Oryzeae</taxon>
        <taxon>Oryzinae</taxon>
        <taxon>Oryza</taxon>
        <taxon>Oryza meyeriana</taxon>
    </lineage>
</organism>
<feature type="region of interest" description="Disordered" evidence="1">
    <location>
        <begin position="62"/>
        <end position="83"/>
    </location>
</feature>
<name>A0A6G1CKP5_9ORYZ</name>
<feature type="compositionally biased region" description="Acidic residues" evidence="1">
    <location>
        <begin position="63"/>
        <end position="75"/>
    </location>
</feature>
<evidence type="ECO:0000313" key="3">
    <source>
        <dbReference type="Proteomes" id="UP000479710"/>
    </source>
</evidence>